<evidence type="ECO:0000313" key="6">
    <source>
        <dbReference type="EMBL" id="KIQ70761.1"/>
    </source>
</evidence>
<dbReference type="eggNOG" id="COG1403">
    <property type="taxonomic scope" value="Bacteria"/>
</dbReference>
<feature type="domain" description="HNH nuclease" evidence="5">
    <location>
        <begin position="22"/>
        <end position="74"/>
    </location>
</feature>
<dbReference type="PANTHER" id="PTHR41286:SF1">
    <property type="entry name" value="HNH NUCLEASE YAJD-RELATED"/>
    <property type="match status" value="1"/>
</dbReference>
<name>A0A0D0PHE6_9RHOB</name>
<protein>
    <recommendedName>
        <fullName evidence="4">Putative HNH nuclease YajD</fullName>
    </recommendedName>
</protein>
<dbReference type="SMART" id="SM00507">
    <property type="entry name" value="HNHc"/>
    <property type="match status" value="1"/>
</dbReference>
<dbReference type="CDD" id="cd00085">
    <property type="entry name" value="HNHc"/>
    <property type="match status" value="1"/>
</dbReference>
<evidence type="ECO:0000313" key="7">
    <source>
        <dbReference type="Proteomes" id="UP000035100"/>
    </source>
</evidence>
<keyword evidence="7" id="KW-1185">Reference proteome</keyword>
<gene>
    <name evidence="6" type="ORF">Wenmar_00645</name>
</gene>
<dbReference type="Proteomes" id="UP000035100">
    <property type="component" value="Unassembled WGS sequence"/>
</dbReference>
<dbReference type="GO" id="GO:0005829">
    <property type="term" value="C:cytosol"/>
    <property type="evidence" value="ECO:0007669"/>
    <property type="project" value="TreeGrafter"/>
</dbReference>
<evidence type="ECO:0000256" key="2">
    <source>
        <dbReference type="ARBA" id="ARBA00022801"/>
    </source>
</evidence>
<reference evidence="6 7" key="1">
    <citation type="submission" date="2013-01" db="EMBL/GenBank/DDBJ databases">
        <authorList>
            <person name="Fiebig A."/>
            <person name="Goeker M."/>
            <person name="Klenk H.-P.P."/>
        </authorList>
    </citation>
    <scope>NUCLEOTIDE SEQUENCE [LARGE SCALE GENOMIC DNA]</scope>
    <source>
        <strain evidence="6 7">DSM 24838</strain>
    </source>
</reference>
<proteinExistence type="inferred from homology"/>
<dbReference type="EMBL" id="AONG01000004">
    <property type="protein sequence ID" value="KIQ70761.1"/>
    <property type="molecule type" value="Genomic_DNA"/>
</dbReference>
<evidence type="ECO:0000259" key="5">
    <source>
        <dbReference type="SMART" id="SM00507"/>
    </source>
</evidence>
<dbReference type="GO" id="GO:0016787">
    <property type="term" value="F:hydrolase activity"/>
    <property type="evidence" value="ECO:0007669"/>
    <property type="project" value="UniProtKB-KW"/>
</dbReference>
<dbReference type="Gene3D" id="1.10.30.50">
    <property type="match status" value="1"/>
</dbReference>
<keyword evidence="2" id="KW-0378">Hydrolase</keyword>
<dbReference type="GO" id="GO:0003676">
    <property type="term" value="F:nucleic acid binding"/>
    <property type="evidence" value="ECO:0007669"/>
    <property type="project" value="InterPro"/>
</dbReference>
<accession>A0A0D0PHE6</accession>
<dbReference type="InterPro" id="IPR002711">
    <property type="entry name" value="HNH"/>
</dbReference>
<keyword evidence="1" id="KW-0540">Nuclease</keyword>
<dbReference type="GO" id="GO:0008270">
    <property type="term" value="F:zinc ion binding"/>
    <property type="evidence" value="ECO:0007669"/>
    <property type="project" value="InterPro"/>
</dbReference>
<dbReference type="AlphaFoldDB" id="A0A0D0PHE6"/>
<evidence type="ECO:0000256" key="3">
    <source>
        <dbReference type="ARBA" id="ARBA00038412"/>
    </source>
</evidence>
<organism evidence="6 7">
    <name type="scientific">Wenxinia marina DSM 24838</name>
    <dbReference type="NCBI Taxonomy" id="1123501"/>
    <lineage>
        <taxon>Bacteria</taxon>
        <taxon>Pseudomonadati</taxon>
        <taxon>Pseudomonadota</taxon>
        <taxon>Alphaproteobacteria</taxon>
        <taxon>Rhodobacterales</taxon>
        <taxon>Roseobacteraceae</taxon>
        <taxon>Wenxinia</taxon>
    </lineage>
</organism>
<dbReference type="InterPro" id="IPR003615">
    <property type="entry name" value="HNH_nuc"/>
</dbReference>
<dbReference type="PANTHER" id="PTHR41286">
    <property type="entry name" value="HNH NUCLEASE YAJD-RELATED"/>
    <property type="match status" value="1"/>
</dbReference>
<dbReference type="Pfam" id="PF01844">
    <property type="entry name" value="HNH"/>
    <property type="match status" value="1"/>
</dbReference>
<comment type="similarity">
    <text evidence="3">Belongs to the HNH nuclease family.</text>
</comment>
<comment type="caution">
    <text evidence="6">The sequence shown here is derived from an EMBL/GenBank/DDBJ whole genome shotgun (WGS) entry which is preliminary data.</text>
</comment>
<dbReference type="GO" id="GO:0004519">
    <property type="term" value="F:endonuclease activity"/>
    <property type="evidence" value="ECO:0007669"/>
    <property type="project" value="UniProtKB-KW"/>
</dbReference>
<evidence type="ECO:0000256" key="1">
    <source>
        <dbReference type="ARBA" id="ARBA00022722"/>
    </source>
</evidence>
<evidence type="ECO:0000256" key="4">
    <source>
        <dbReference type="ARBA" id="ARBA00040194"/>
    </source>
</evidence>
<dbReference type="RefSeq" id="WP_047772138.1">
    <property type="nucleotide sequence ID" value="NZ_KN848371.1"/>
</dbReference>
<keyword evidence="6" id="KW-0255">Endonuclease</keyword>
<dbReference type="STRING" id="1123501.Wenmar_00645"/>
<sequence length="85" mass="10189">MNLRKQYAAHSRRITRQPRWKALREAVKDRDGWACVLCGARTRLEVDHVKPVRDWPELAWDMGNLQTLCCRCHSRKNPRRNRPRP</sequence>